<dbReference type="EMBL" id="AVOT02001426">
    <property type="protein sequence ID" value="MBW0466895.1"/>
    <property type="molecule type" value="Genomic_DNA"/>
</dbReference>
<feature type="compositionally biased region" description="Basic and acidic residues" evidence="1">
    <location>
        <begin position="48"/>
        <end position="64"/>
    </location>
</feature>
<feature type="compositionally biased region" description="Polar residues" evidence="1">
    <location>
        <begin position="65"/>
        <end position="76"/>
    </location>
</feature>
<organism evidence="2 3">
    <name type="scientific">Austropuccinia psidii MF-1</name>
    <dbReference type="NCBI Taxonomy" id="1389203"/>
    <lineage>
        <taxon>Eukaryota</taxon>
        <taxon>Fungi</taxon>
        <taxon>Dikarya</taxon>
        <taxon>Basidiomycota</taxon>
        <taxon>Pucciniomycotina</taxon>
        <taxon>Pucciniomycetes</taxon>
        <taxon>Pucciniales</taxon>
        <taxon>Sphaerophragmiaceae</taxon>
        <taxon>Austropuccinia</taxon>
    </lineage>
</organism>
<comment type="caution">
    <text evidence="2">The sequence shown here is derived from an EMBL/GenBank/DDBJ whole genome shotgun (WGS) entry which is preliminary data.</text>
</comment>
<feature type="compositionally biased region" description="Polar residues" evidence="1">
    <location>
        <begin position="99"/>
        <end position="109"/>
    </location>
</feature>
<proteinExistence type="predicted"/>
<accession>A0A9Q3BKR6</accession>
<feature type="region of interest" description="Disordered" evidence="1">
    <location>
        <begin position="48"/>
        <end position="109"/>
    </location>
</feature>
<keyword evidence="3" id="KW-1185">Reference proteome</keyword>
<feature type="compositionally biased region" description="Basic and acidic residues" evidence="1">
    <location>
        <begin position="77"/>
        <end position="86"/>
    </location>
</feature>
<dbReference type="AlphaFoldDB" id="A0A9Q3BKR6"/>
<protein>
    <submittedName>
        <fullName evidence="2">Uncharacterized protein</fullName>
    </submittedName>
</protein>
<dbReference type="Proteomes" id="UP000765509">
    <property type="component" value="Unassembled WGS sequence"/>
</dbReference>
<evidence type="ECO:0000313" key="2">
    <source>
        <dbReference type="EMBL" id="MBW0466895.1"/>
    </source>
</evidence>
<sequence>MSSYLQIQSFLGKEKAMELSGGWIPFSFKDKVKNIKKRLKNQSLLSIDQKEGAGNDPSFGERRTNSINQLQNSPKTISKDLRRNIDVPRTIRAREKSKQIGTDLTQKGK</sequence>
<evidence type="ECO:0000256" key="1">
    <source>
        <dbReference type="SAM" id="MobiDB-lite"/>
    </source>
</evidence>
<gene>
    <name evidence="2" type="ORF">O181_006610</name>
</gene>
<reference evidence="2" key="1">
    <citation type="submission" date="2021-03" db="EMBL/GenBank/DDBJ databases">
        <title>Draft genome sequence of rust myrtle Austropuccinia psidii MF-1, a brazilian biotype.</title>
        <authorList>
            <person name="Quecine M.C."/>
            <person name="Pachon D.M.R."/>
            <person name="Bonatelli M.L."/>
            <person name="Correr F.H."/>
            <person name="Franceschini L.M."/>
            <person name="Leite T.F."/>
            <person name="Margarido G.R.A."/>
            <person name="Almeida C.A."/>
            <person name="Ferrarezi J.A."/>
            <person name="Labate C.A."/>
        </authorList>
    </citation>
    <scope>NUCLEOTIDE SEQUENCE</scope>
    <source>
        <strain evidence="2">MF-1</strain>
    </source>
</reference>
<evidence type="ECO:0000313" key="3">
    <source>
        <dbReference type="Proteomes" id="UP000765509"/>
    </source>
</evidence>
<name>A0A9Q3BKR6_9BASI</name>